<feature type="domain" description="Tet-like 2OG-Fe(II) oxygenase" evidence="1">
    <location>
        <begin position="134"/>
        <end position="212"/>
    </location>
</feature>
<dbReference type="Pfam" id="PF20515">
    <property type="entry name" value="2OG-FeII_Oxy_6"/>
    <property type="match status" value="1"/>
</dbReference>
<accession>A0A0L6UR01</accession>
<organism evidence="2 3">
    <name type="scientific">Puccinia sorghi</name>
    <dbReference type="NCBI Taxonomy" id="27349"/>
    <lineage>
        <taxon>Eukaryota</taxon>
        <taxon>Fungi</taxon>
        <taxon>Dikarya</taxon>
        <taxon>Basidiomycota</taxon>
        <taxon>Pucciniomycotina</taxon>
        <taxon>Pucciniomycetes</taxon>
        <taxon>Pucciniales</taxon>
        <taxon>Pucciniaceae</taxon>
        <taxon>Puccinia</taxon>
    </lineage>
</organism>
<evidence type="ECO:0000259" key="1">
    <source>
        <dbReference type="Pfam" id="PF20515"/>
    </source>
</evidence>
<sequence length="220" mass="24628">MVPGVISPSIPLDDKIKLTHQPTAPEVQSAIYTVYIGFFLLHSGQCVLLIPMTTSPSLLIISTWIFFPPGSMATRSLSDLSPLRFFHGLAIYCCSINQSLVINLKKWLLSLSKTTKLLWKKLISCLFIAFDLVKKPSPTTCSPHLTFTTDVFFPYVDTSDISYFAFVLFIPTFYSTGSLAPPNLGYDGGSISWDCQKMIWQENKYKNFTLPSSSMSRRGL</sequence>
<comment type="caution">
    <text evidence="2">The sequence shown here is derived from an EMBL/GenBank/DDBJ whole genome shotgun (WGS) entry which is preliminary data.</text>
</comment>
<gene>
    <name evidence="2" type="ORF">VP01_414g3</name>
</gene>
<dbReference type="Proteomes" id="UP000037035">
    <property type="component" value="Unassembled WGS sequence"/>
</dbReference>
<dbReference type="EMBL" id="LAVV01009224">
    <property type="protein sequence ID" value="KNZ50968.1"/>
    <property type="molecule type" value="Genomic_DNA"/>
</dbReference>
<evidence type="ECO:0000313" key="2">
    <source>
        <dbReference type="EMBL" id="KNZ50968.1"/>
    </source>
</evidence>
<dbReference type="InterPro" id="IPR046798">
    <property type="entry name" value="2OG-FeII_Oxy_6"/>
</dbReference>
<name>A0A0L6UR01_9BASI</name>
<protein>
    <recommendedName>
        <fullName evidence="1">Tet-like 2OG-Fe(II) oxygenase domain-containing protein</fullName>
    </recommendedName>
</protein>
<reference evidence="2 3" key="1">
    <citation type="submission" date="2015-08" db="EMBL/GenBank/DDBJ databases">
        <title>Next Generation Sequencing and Analysis of the Genome of Puccinia sorghi L Schw, the Causal Agent of Maize Common Rust.</title>
        <authorList>
            <person name="Rochi L."/>
            <person name="Burguener G."/>
            <person name="Darino M."/>
            <person name="Turjanski A."/>
            <person name="Kreff E."/>
            <person name="Dieguez M.J."/>
            <person name="Sacco F."/>
        </authorList>
    </citation>
    <scope>NUCLEOTIDE SEQUENCE [LARGE SCALE GENOMIC DNA]</scope>
    <source>
        <strain evidence="2 3">RO10H11247</strain>
    </source>
</reference>
<dbReference type="VEuPathDB" id="FungiDB:VP01_414g3"/>
<evidence type="ECO:0000313" key="3">
    <source>
        <dbReference type="Proteomes" id="UP000037035"/>
    </source>
</evidence>
<keyword evidence="3" id="KW-1185">Reference proteome</keyword>
<dbReference type="AlphaFoldDB" id="A0A0L6UR01"/>
<proteinExistence type="predicted"/>